<reference evidence="2" key="1">
    <citation type="submission" date="2022-11" db="UniProtKB">
        <authorList>
            <consortium name="WormBaseParasite"/>
        </authorList>
    </citation>
    <scope>IDENTIFICATION</scope>
</reference>
<evidence type="ECO:0000313" key="1">
    <source>
        <dbReference type="Proteomes" id="UP000887580"/>
    </source>
</evidence>
<dbReference type="WBParaSite" id="PS1159_v2.g21708.t1">
    <property type="protein sequence ID" value="PS1159_v2.g21708.t1"/>
    <property type="gene ID" value="PS1159_v2.g21708"/>
</dbReference>
<name>A0AC35FWW1_9BILA</name>
<organism evidence="1 2">
    <name type="scientific">Panagrolaimus sp. PS1159</name>
    <dbReference type="NCBI Taxonomy" id="55785"/>
    <lineage>
        <taxon>Eukaryota</taxon>
        <taxon>Metazoa</taxon>
        <taxon>Ecdysozoa</taxon>
        <taxon>Nematoda</taxon>
        <taxon>Chromadorea</taxon>
        <taxon>Rhabditida</taxon>
        <taxon>Tylenchina</taxon>
        <taxon>Panagrolaimomorpha</taxon>
        <taxon>Panagrolaimoidea</taxon>
        <taxon>Panagrolaimidae</taxon>
        <taxon>Panagrolaimus</taxon>
    </lineage>
</organism>
<dbReference type="Proteomes" id="UP000887580">
    <property type="component" value="Unplaced"/>
</dbReference>
<evidence type="ECO:0000313" key="2">
    <source>
        <dbReference type="WBParaSite" id="PS1159_v2.g21708.t1"/>
    </source>
</evidence>
<proteinExistence type="predicted"/>
<protein>
    <submittedName>
        <fullName evidence="2">BAG family molecular chaperone regulator 1</fullName>
    </submittedName>
</protein>
<sequence>MSVVPIAVYLGGQPVEFKVSTEPPPDYADASPQAQSSEDEKILQTVGDLREAISQVSNYDGATMKLIYKGRMLSMDSKEHLSAYHFRTGDKVMGLGKPREERIEDIGTKELRKYEKEHLTKIEKSYDEIKKDMEQLEQNFLNVEMTAEMITRLWKRVLHYNEICEKHMEKIDAIKIFDDDTPENAKQKNREIRKAMIQGILNYLNLNDKYKFRLEQMKQNLEERK</sequence>
<accession>A0AC35FWW1</accession>